<evidence type="ECO:0000256" key="1">
    <source>
        <dbReference type="SAM" id="MobiDB-lite"/>
    </source>
</evidence>
<gene>
    <name evidence="3" type="ORF">NEOLEDRAFT_1129788</name>
</gene>
<proteinExistence type="predicted"/>
<keyword evidence="4" id="KW-1185">Reference proteome</keyword>
<evidence type="ECO:0000256" key="2">
    <source>
        <dbReference type="SAM" id="Phobius"/>
    </source>
</evidence>
<keyword evidence="2" id="KW-1133">Transmembrane helix</keyword>
<dbReference type="AlphaFoldDB" id="A0A165UMB5"/>
<feature type="region of interest" description="Disordered" evidence="1">
    <location>
        <begin position="142"/>
        <end position="161"/>
    </location>
</feature>
<keyword evidence="2" id="KW-0812">Transmembrane</keyword>
<protein>
    <submittedName>
        <fullName evidence="3">Uncharacterized protein</fullName>
    </submittedName>
</protein>
<reference evidence="3 4" key="1">
    <citation type="journal article" date="2016" name="Mol. Biol. Evol.">
        <title>Comparative Genomics of Early-Diverging Mushroom-Forming Fungi Provides Insights into the Origins of Lignocellulose Decay Capabilities.</title>
        <authorList>
            <person name="Nagy L.G."/>
            <person name="Riley R."/>
            <person name="Tritt A."/>
            <person name="Adam C."/>
            <person name="Daum C."/>
            <person name="Floudas D."/>
            <person name="Sun H."/>
            <person name="Yadav J.S."/>
            <person name="Pangilinan J."/>
            <person name="Larsson K.H."/>
            <person name="Matsuura K."/>
            <person name="Barry K."/>
            <person name="Labutti K."/>
            <person name="Kuo R."/>
            <person name="Ohm R.A."/>
            <person name="Bhattacharya S.S."/>
            <person name="Shirouzu T."/>
            <person name="Yoshinaga Y."/>
            <person name="Martin F.M."/>
            <person name="Grigoriev I.V."/>
            <person name="Hibbett D.S."/>
        </authorList>
    </citation>
    <scope>NUCLEOTIDE SEQUENCE [LARGE SCALE GENOMIC DNA]</scope>
    <source>
        <strain evidence="3 4">HHB14362 ss-1</strain>
    </source>
</reference>
<name>A0A165UMB5_9AGAM</name>
<dbReference type="InParanoid" id="A0A165UMB5"/>
<feature type="transmembrane region" description="Helical" evidence="2">
    <location>
        <begin position="22"/>
        <end position="44"/>
    </location>
</feature>
<evidence type="ECO:0000313" key="3">
    <source>
        <dbReference type="EMBL" id="KZT28394.1"/>
    </source>
</evidence>
<dbReference type="OrthoDB" id="2596855at2759"/>
<dbReference type="STRING" id="1314782.A0A165UMB5"/>
<accession>A0A165UMB5</accession>
<feature type="region of interest" description="Disordered" evidence="1">
    <location>
        <begin position="186"/>
        <end position="206"/>
    </location>
</feature>
<dbReference type="Proteomes" id="UP000076761">
    <property type="component" value="Unassembled WGS sequence"/>
</dbReference>
<dbReference type="EMBL" id="KV425558">
    <property type="protein sequence ID" value="KZT28394.1"/>
    <property type="molecule type" value="Genomic_DNA"/>
</dbReference>
<sequence length="206" mass="22708">MTVNKRSKTQDDSGSNSPNQNAFNASIFIHVAFAVVTLSELLFLERCIFRLRAERYMHLHPGAALPRSMHLVSSSNNSRLAFAPWNRPPLPTYAAALAETGVGTGDVEDNVIAVPPPPPYGNTRGSMLLLSGYMRNSLRAQVREGHRGSQMTETSDRPVSYMSHDSEWEVVLDADRAMRLEQTLSRLDLGQGRNEPPANAHDHATG</sequence>
<keyword evidence="2" id="KW-0472">Membrane</keyword>
<evidence type="ECO:0000313" key="4">
    <source>
        <dbReference type="Proteomes" id="UP000076761"/>
    </source>
</evidence>
<organism evidence="3 4">
    <name type="scientific">Neolentinus lepideus HHB14362 ss-1</name>
    <dbReference type="NCBI Taxonomy" id="1314782"/>
    <lineage>
        <taxon>Eukaryota</taxon>
        <taxon>Fungi</taxon>
        <taxon>Dikarya</taxon>
        <taxon>Basidiomycota</taxon>
        <taxon>Agaricomycotina</taxon>
        <taxon>Agaricomycetes</taxon>
        <taxon>Gloeophyllales</taxon>
        <taxon>Gloeophyllaceae</taxon>
        <taxon>Neolentinus</taxon>
    </lineage>
</organism>